<protein>
    <submittedName>
        <fullName evidence="1">Uncharacterized protein</fullName>
    </submittedName>
</protein>
<dbReference type="Proteomes" id="UP000821865">
    <property type="component" value="Chromosome 6"/>
</dbReference>
<reference evidence="1" key="1">
    <citation type="submission" date="2020-05" db="EMBL/GenBank/DDBJ databases">
        <title>Large-scale comparative analyses of tick genomes elucidate their genetic diversity and vector capacities.</title>
        <authorList>
            <person name="Jia N."/>
            <person name="Wang J."/>
            <person name="Shi W."/>
            <person name="Du L."/>
            <person name="Sun Y."/>
            <person name="Zhan W."/>
            <person name="Jiang J."/>
            <person name="Wang Q."/>
            <person name="Zhang B."/>
            <person name="Ji P."/>
            <person name="Sakyi L.B."/>
            <person name="Cui X."/>
            <person name="Yuan T."/>
            <person name="Jiang B."/>
            <person name="Yang W."/>
            <person name="Lam T.T.-Y."/>
            <person name="Chang Q."/>
            <person name="Ding S."/>
            <person name="Wang X."/>
            <person name="Zhu J."/>
            <person name="Ruan X."/>
            <person name="Zhao L."/>
            <person name="Wei J."/>
            <person name="Que T."/>
            <person name="Du C."/>
            <person name="Cheng J."/>
            <person name="Dai P."/>
            <person name="Han X."/>
            <person name="Huang E."/>
            <person name="Gao Y."/>
            <person name="Liu J."/>
            <person name="Shao H."/>
            <person name="Ye R."/>
            <person name="Li L."/>
            <person name="Wei W."/>
            <person name="Wang X."/>
            <person name="Wang C."/>
            <person name="Yang T."/>
            <person name="Huo Q."/>
            <person name="Li W."/>
            <person name="Guo W."/>
            <person name="Chen H."/>
            <person name="Zhou L."/>
            <person name="Ni X."/>
            <person name="Tian J."/>
            <person name="Zhou Y."/>
            <person name="Sheng Y."/>
            <person name="Liu T."/>
            <person name="Pan Y."/>
            <person name="Xia L."/>
            <person name="Li J."/>
            <person name="Zhao F."/>
            <person name="Cao W."/>
        </authorList>
    </citation>
    <scope>NUCLEOTIDE SEQUENCE</scope>
    <source>
        <strain evidence="1">Dsil-2018</strain>
    </source>
</reference>
<dbReference type="EMBL" id="CM023475">
    <property type="protein sequence ID" value="KAH7946480.1"/>
    <property type="molecule type" value="Genomic_DNA"/>
</dbReference>
<name>A0ACB8CNQ3_DERSI</name>
<comment type="caution">
    <text evidence="1">The sequence shown here is derived from an EMBL/GenBank/DDBJ whole genome shotgun (WGS) entry which is preliminary data.</text>
</comment>
<organism evidence="1 2">
    <name type="scientific">Dermacentor silvarum</name>
    <name type="common">Tick</name>
    <dbReference type="NCBI Taxonomy" id="543639"/>
    <lineage>
        <taxon>Eukaryota</taxon>
        <taxon>Metazoa</taxon>
        <taxon>Ecdysozoa</taxon>
        <taxon>Arthropoda</taxon>
        <taxon>Chelicerata</taxon>
        <taxon>Arachnida</taxon>
        <taxon>Acari</taxon>
        <taxon>Parasitiformes</taxon>
        <taxon>Ixodida</taxon>
        <taxon>Ixodoidea</taxon>
        <taxon>Ixodidae</taxon>
        <taxon>Rhipicephalinae</taxon>
        <taxon>Dermacentor</taxon>
    </lineage>
</organism>
<evidence type="ECO:0000313" key="1">
    <source>
        <dbReference type="EMBL" id="KAH7946480.1"/>
    </source>
</evidence>
<sequence length="642" mass="71140">MYLLYVSGVERALLQSGLGFGLRYTTSGIDDNRRIPGLAYADDLLLMVESPRDMQSLLDICANEMKKLGLRFNAQKTTVVQLAGKLEVLHVISFTRQSSCEKPYGIDLKEKVVLIQDTGNCTLEKVMQIYKDARAYALIIALSSNKVDDITVTKTSSSVTDLVLVFASNKSAQLLEKLMIPKQPFPAKLFTKALELDPGLFVMWFLAVFSVGIGSYWSGNIRHQVYLCEVDKRQEAATRRRRLSSTGSVASRRPSRPQGMNVIEEESSLDISPVWVLSFVVFMATMLVVLYLFIRYLVYFINGMFALSSAVAILGVLEPLVYKMPCGTGRLPDGAVPCFHGSLEIRQALVLLASVIVPALWVYWRHHPLSWIMQDGLGVCFSVYILRVLRMPNLKICTLLLSILFFYDIFFVFLTPHLIPAKITHNSTMSFVNASGKGDSIMVEVARGGGSKEQIPMMMRVPRFGNKEISACLNTYSLLGFGDILVPGLLLAFLRGFDLINVGGCMYFPVALISYGLGLLATFAGLYLMRLAQPALLYLVPFTVLPTLLIARCRGEFDDIWNGKTASLTIIYLHCRSRTPEEPGLSESDASYPDILAEDHIKPTDPKNLVAQPVQPAFQPAGSYGITLAGPASQQLTPEKFL</sequence>
<gene>
    <name evidence="1" type="ORF">HPB49_025586</name>
</gene>
<proteinExistence type="predicted"/>
<accession>A0ACB8CNQ3</accession>
<keyword evidence="2" id="KW-1185">Reference proteome</keyword>
<evidence type="ECO:0000313" key="2">
    <source>
        <dbReference type="Proteomes" id="UP000821865"/>
    </source>
</evidence>